<feature type="compositionally biased region" description="Low complexity" evidence="1">
    <location>
        <begin position="355"/>
        <end position="364"/>
    </location>
</feature>
<dbReference type="Proteomes" id="UP000028492">
    <property type="component" value="Chromosome"/>
</dbReference>
<proteinExistence type="predicted"/>
<accession>A0A075V0T0</accession>
<dbReference type="RefSeq" id="WP_051972692.1">
    <property type="nucleotide sequence ID" value="NZ_CP008953.1"/>
</dbReference>
<evidence type="ECO:0000256" key="1">
    <source>
        <dbReference type="SAM" id="MobiDB-lite"/>
    </source>
</evidence>
<dbReference type="Gene3D" id="1.10.287.1060">
    <property type="entry name" value="ESAT-6-like"/>
    <property type="match status" value="1"/>
</dbReference>
<evidence type="ECO:0000313" key="2">
    <source>
        <dbReference type="EMBL" id="AIG80077.1"/>
    </source>
</evidence>
<dbReference type="SUPFAM" id="SSF140453">
    <property type="entry name" value="EsxAB dimer-like"/>
    <property type="match status" value="1"/>
</dbReference>
<reference evidence="2 3" key="1">
    <citation type="journal article" date="2014" name="J. Biotechnol.">
        <title>Complete genome sequence of the actinobacterium Amycolatopsis japonica MG417-CF17(T) (=DSM 44213T) producing (S,S)-N,N'-ethylenediaminedisuccinic acid.</title>
        <authorList>
            <person name="Stegmann E."/>
            <person name="Albersmeier A."/>
            <person name="Spohn M."/>
            <person name="Gert H."/>
            <person name="Weber T."/>
            <person name="Wohlleben W."/>
            <person name="Kalinowski J."/>
            <person name="Ruckert C."/>
        </authorList>
    </citation>
    <scope>NUCLEOTIDE SEQUENCE [LARGE SCALE GENOMIC DNA]</scope>
    <source>
        <strain evidence="3">MG417-CF17 (DSM 44213)</strain>
    </source>
</reference>
<protein>
    <submittedName>
        <fullName evidence="2">Uncharacterized protein</fullName>
    </submittedName>
</protein>
<dbReference type="EMBL" id="CP008953">
    <property type="protein sequence ID" value="AIG80077.1"/>
    <property type="molecule type" value="Genomic_DNA"/>
</dbReference>
<dbReference type="AlphaFoldDB" id="A0A075V0T0"/>
<gene>
    <name evidence="2" type="ORF">AJAP_36375</name>
</gene>
<dbReference type="HOGENOM" id="CLU_061164_0_0_11"/>
<dbReference type="InterPro" id="IPR036689">
    <property type="entry name" value="ESAT-6-like_sf"/>
</dbReference>
<evidence type="ECO:0000313" key="3">
    <source>
        <dbReference type="Proteomes" id="UP000028492"/>
    </source>
</evidence>
<keyword evidence="3" id="KW-1185">Reference proteome</keyword>
<organism evidence="2 3">
    <name type="scientific">Amycolatopsis japonica</name>
    <dbReference type="NCBI Taxonomy" id="208439"/>
    <lineage>
        <taxon>Bacteria</taxon>
        <taxon>Bacillati</taxon>
        <taxon>Actinomycetota</taxon>
        <taxon>Actinomycetes</taxon>
        <taxon>Pseudonocardiales</taxon>
        <taxon>Pseudonocardiaceae</taxon>
        <taxon>Amycolatopsis</taxon>
        <taxon>Amycolatopsis japonica group</taxon>
    </lineage>
</organism>
<dbReference type="eggNOG" id="COG5164">
    <property type="taxonomic scope" value="Bacteria"/>
</dbReference>
<name>A0A075V0T0_9PSEU</name>
<feature type="compositionally biased region" description="Acidic residues" evidence="1">
    <location>
        <begin position="380"/>
        <end position="395"/>
    </location>
</feature>
<feature type="region of interest" description="Disordered" evidence="1">
    <location>
        <begin position="333"/>
        <end position="395"/>
    </location>
</feature>
<dbReference type="KEGG" id="aja:AJAP_36375"/>
<dbReference type="STRING" id="208439.AJAP_36375"/>
<sequence length="395" mass="41207">MADQKITGEHTKIQINDYNPDTIRTDKMLTSLPGPIGSGFSTFDTVKKATADGFQASDIGTIAASGAGFVSSCMGVADIASDPIGWLVGQGLSFLMNVCQPIQDAIHMVSGDGPALSNAAGNFNNIGVYLQNYSKKFDEDAKTSLSQWTGDAANAAGEKLAKFAQGIDGIAAQAGDIAQLLQISSMVMTVIEEFIKAILTEFITWLIMIWIPALAAAVPTCGGSTATAGGLTATRAVSTTSKVQKFLNKLRQLLDKIKQFLGKLKEFFGKWKGNYKELMAHNKSTAQLAAGPGASAWGKFASKDGAMGGRLADGFGERMTSATKKAALNTVGLGKATNPDGSWKTPETGREKGEVAAGVAGKAGTYTSGGIKAGQYGSVGDDEQTPEEASDNLDF</sequence>